<organism evidence="1 2">
    <name type="scientific">Pseudomonas mandelii JR-1</name>
    <dbReference type="NCBI Taxonomy" id="1147786"/>
    <lineage>
        <taxon>Bacteria</taxon>
        <taxon>Pseudomonadati</taxon>
        <taxon>Pseudomonadota</taxon>
        <taxon>Gammaproteobacteria</taxon>
        <taxon>Pseudomonadales</taxon>
        <taxon>Pseudomonadaceae</taxon>
        <taxon>Pseudomonas</taxon>
    </lineage>
</organism>
<dbReference type="AlphaFoldDB" id="A0A024E5L1"/>
<gene>
    <name evidence="1" type="ORF">OU5_0776</name>
</gene>
<evidence type="ECO:0000313" key="1">
    <source>
        <dbReference type="EMBL" id="AHZ67855.1"/>
    </source>
</evidence>
<protein>
    <submittedName>
        <fullName evidence="1">Uncharacterized protein</fullName>
    </submittedName>
</protein>
<dbReference type="HOGENOM" id="CLU_719376_0_0_6"/>
<accession>A0A024E5L1</accession>
<dbReference type="EMBL" id="CP005960">
    <property type="protein sequence ID" value="AHZ67855.1"/>
    <property type="molecule type" value="Genomic_DNA"/>
</dbReference>
<evidence type="ECO:0000313" key="2">
    <source>
        <dbReference type="Proteomes" id="UP000026913"/>
    </source>
</evidence>
<proteinExistence type="predicted"/>
<dbReference type="KEGG" id="pman:OU5_0776"/>
<dbReference type="Proteomes" id="UP000026913">
    <property type="component" value="Chromosome"/>
</dbReference>
<name>A0A024E5L1_9PSED</name>
<reference evidence="1 2" key="1">
    <citation type="journal article" date="2012" name="J. Bacteriol.">
        <title>Genome sequence of cold-adapted Pseudomonas mandelii strain JR-1.</title>
        <authorList>
            <person name="Jang S.H."/>
            <person name="Kim J."/>
            <person name="Kim J."/>
            <person name="Hong S."/>
            <person name="Lee C."/>
        </authorList>
    </citation>
    <scope>NUCLEOTIDE SEQUENCE [LARGE SCALE GENOMIC DNA]</scope>
    <source>
        <strain evidence="1 2">JR-1</strain>
    </source>
</reference>
<sequence length="405" mass="46608">MAYKGDLNGKDGFMKPLFRALSSALEHLIPPKRGEGFEDLCLDVFEYVLKKRGIPLSGDCFANMDARGVSGDGQTGIDIWDPATLAVAQCKNQKDIYPSHLDAEAEKLLAYDDRVSHYFFLISHERVRRTLQDWVKITNQKNEHSNTEGGSLPCQPSERLPKFHIVGWGELKGYLLESNFLMWKWCLAHPVIHHYPYLPSLDIKFLVESFEKTKVKSINTPSRRESKDAVAGMLRSIDIDALANIVTDGKVLRNVFDGLNQFVDEWRETLNVARTYSVAVEDIDSRDPIIMERGCSLMNELARHLPRISILRYLHEVYRACDDFLKVFREEDSYAREYVTVEEHGEEREFEGDTTLLFNFSNTDWTSPYYIDPKYVNGLLGKIIELVTKTRLEALHDTDLKRNVF</sequence>